<dbReference type="AlphaFoldDB" id="A0AAD4KII6"/>
<protein>
    <submittedName>
        <fullName evidence="2">Leo1-like protein-domain-containing protein</fullName>
    </submittedName>
</protein>
<feature type="region of interest" description="Disordered" evidence="1">
    <location>
        <begin position="1"/>
        <end position="87"/>
    </location>
</feature>
<accession>A0AAD4KII6</accession>
<feature type="region of interest" description="Disordered" evidence="1">
    <location>
        <begin position="298"/>
        <end position="441"/>
    </location>
</feature>
<feature type="compositionally biased region" description="Acidic residues" evidence="1">
    <location>
        <begin position="370"/>
        <end position="408"/>
    </location>
</feature>
<dbReference type="RefSeq" id="XP_046068911.1">
    <property type="nucleotide sequence ID" value="XM_046218557.1"/>
</dbReference>
<dbReference type="PANTHER" id="PTHR23146">
    <property type="entry name" value="LEO1 PROTEIN"/>
    <property type="match status" value="1"/>
</dbReference>
<feature type="compositionally biased region" description="Basic and acidic residues" evidence="1">
    <location>
        <begin position="75"/>
        <end position="87"/>
    </location>
</feature>
<dbReference type="GeneID" id="70248844"/>
<comment type="caution">
    <text evidence="2">The sequence shown here is derived from an EMBL/GenBank/DDBJ whole genome shotgun (WGS) entry which is preliminary data.</text>
</comment>
<dbReference type="InterPro" id="IPR007149">
    <property type="entry name" value="Leo1"/>
</dbReference>
<gene>
    <name evidence="2" type="ORF">BGW36DRAFT_399774</name>
</gene>
<name>A0AAD4KII6_9EURO</name>
<dbReference type="GO" id="GO:0016593">
    <property type="term" value="C:Cdc73/Paf1 complex"/>
    <property type="evidence" value="ECO:0007669"/>
    <property type="project" value="InterPro"/>
</dbReference>
<dbReference type="Proteomes" id="UP001201262">
    <property type="component" value="Unassembled WGS sequence"/>
</dbReference>
<proteinExistence type="predicted"/>
<reference evidence="2" key="1">
    <citation type="submission" date="2021-12" db="EMBL/GenBank/DDBJ databases">
        <title>Convergent genome expansion in fungi linked to evolution of root-endophyte symbiosis.</title>
        <authorList>
            <consortium name="DOE Joint Genome Institute"/>
            <person name="Ke Y.-H."/>
            <person name="Bonito G."/>
            <person name="Liao H.-L."/>
            <person name="Looney B."/>
            <person name="Rojas-Flechas A."/>
            <person name="Nash J."/>
            <person name="Hameed K."/>
            <person name="Schadt C."/>
            <person name="Martin F."/>
            <person name="Crous P.W."/>
            <person name="Miettinen O."/>
            <person name="Magnuson J.K."/>
            <person name="Labbe J."/>
            <person name="Jacobson D."/>
            <person name="Doktycz M.J."/>
            <person name="Veneault-Fourrey C."/>
            <person name="Kuo A."/>
            <person name="Mondo S."/>
            <person name="Calhoun S."/>
            <person name="Riley R."/>
            <person name="Ohm R."/>
            <person name="LaButti K."/>
            <person name="Andreopoulos B."/>
            <person name="Pangilinan J."/>
            <person name="Nolan M."/>
            <person name="Tritt A."/>
            <person name="Clum A."/>
            <person name="Lipzen A."/>
            <person name="Daum C."/>
            <person name="Barry K."/>
            <person name="Grigoriev I.V."/>
            <person name="Vilgalys R."/>
        </authorList>
    </citation>
    <scope>NUCLEOTIDE SEQUENCE</scope>
    <source>
        <strain evidence="2">PMI_201</strain>
    </source>
</reference>
<evidence type="ECO:0000313" key="3">
    <source>
        <dbReference type="Proteomes" id="UP001201262"/>
    </source>
</evidence>
<dbReference type="Pfam" id="PF04004">
    <property type="entry name" value="Leo1"/>
    <property type="match status" value="1"/>
</dbReference>
<dbReference type="GO" id="GO:0032968">
    <property type="term" value="P:positive regulation of transcription elongation by RNA polymerase II"/>
    <property type="evidence" value="ECO:0007669"/>
    <property type="project" value="TreeGrafter"/>
</dbReference>
<dbReference type="EMBL" id="JAJTJA010000010">
    <property type="protein sequence ID" value="KAH8693038.1"/>
    <property type="molecule type" value="Genomic_DNA"/>
</dbReference>
<dbReference type="GO" id="GO:0006368">
    <property type="term" value="P:transcription elongation by RNA polymerase II"/>
    <property type="evidence" value="ECO:0007669"/>
    <property type="project" value="InterPro"/>
</dbReference>
<feature type="compositionally biased region" description="Basic and acidic residues" evidence="1">
    <location>
        <begin position="298"/>
        <end position="311"/>
    </location>
</feature>
<sequence>MSSSEDEDVRRPGRNMDGDRGRLNSDDANSNLSGSEADQANDADDKDLFGSDSEGGLEEPPHRSLNDPELDSGDDEGRYDRMDDRMDLAEDGGYEETLKVMDLSLGRAPEPQTTDQEVYTMEIPNFLALETEEFRPDTYVAPPYSTASTSLCWRYDPKDESQLQSNARIVQWEDGSLTLQLASNPKEQYRIASKPLAPRNQAGNYDPSLDSHTYLAAAAETASVFKITSYLTHQLKPLPTNAATDDAIQRLQEGLAAAGRTGKANIQSSGIAIIDIKEDPELAGKRAEAAERLKLREDRKRQQYADREQNRTARRPTYRSARGGLTAAGLEDDDGMLATRPAKKRPRANRRGEIYSDDEEDTGRRRQDSYEVDDFVADDDEELEEVDDASGSLPDDEMDAEGESDDQDVPSPPRKGTEVGAGSPPTRKKNRYRVEDDDDEE</sequence>
<feature type="compositionally biased region" description="Basic and acidic residues" evidence="1">
    <location>
        <begin position="8"/>
        <end position="25"/>
    </location>
</feature>
<evidence type="ECO:0000313" key="2">
    <source>
        <dbReference type="EMBL" id="KAH8693038.1"/>
    </source>
</evidence>
<dbReference type="GO" id="GO:1990269">
    <property type="term" value="F:RNA polymerase II C-terminal domain phosphoserine binding"/>
    <property type="evidence" value="ECO:0007669"/>
    <property type="project" value="TreeGrafter"/>
</dbReference>
<dbReference type="PANTHER" id="PTHR23146:SF0">
    <property type="entry name" value="RNA POLYMERASE-ASSOCIATED PROTEIN LEO1"/>
    <property type="match status" value="1"/>
</dbReference>
<organism evidence="2 3">
    <name type="scientific">Talaromyces proteolyticus</name>
    <dbReference type="NCBI Taxonomy" id="1131652"/>
    <lineage>
        <taxon>Eukaryota</taxon>
        <taxon>Fungi</taxon>
        <taxon>Dikarya</taxon>
        <taxon>Ascomycota</taxon>
        <taxon>Pezizomycotina</taxon>
        <taxon>Eurotiomycetes</taxon>
        <taxon>Eurotiomycetidae</taxon>
        <taxon>Eurotiales</taxon>
        <taxon>Trichocomaceae</taxon>
        <taxon>Talaromyces</taxon>
        <taxon>Talaromyces sect. Bacilispori</taxon>
    </lineage>
</organism>
<evidence type="ECO:0000256" key="1">
    <source>
        <dbReference type="SAM" id="MobiDB-lite"/>
    </source>
</evidence>
<feature type="compositionally biased region" description="Polar residues" evidence="1">
    <location>
        <begin position="26"/>
        <end position="38"/>
    </location>
</feature>
<keyword evidence="3" id="KW-1185">Reference proteome</keyword>